<reference evidence="2" key="1">
    <citation type="submission" date="2018-11" db="EMBL/GenBank/DDBJ databases">
        <authorList>
            <consortium name="Genoscope - CEA"/>
            <person name="William W."/>
        </authorList>
    </citation>
    <scope>NUCLEOTIDE SEQUENCE [LARGE SCALE GENOMIC DNA]</scope>
    <source>
        <strain evidence="2">T9AD</strain>
    </source>
</reference>
<evidence type="ECO:0000313" key="2">
    <source>
        <dbReference type="EMBL" id="VDN66091.1"/>
    </source>
</evidence>
<evidence type="ECO:0000256" key="1">
    <source>
        <dbReference type="SAM" id="MobiDB-lite"/>
    </source>
</evidence>
<name>A0A653BBW0_ECTOL</name>
<organism evidence="2">
    <name type="scientific">Ectopseudomonas oleovorans</name>
    <name type="common">Pseudomonas oleovorans</name>
    <dbReference type="NCBI Taxonomy" id="301"/>
    <lineage>
        <taxon>Bacteria</taxon>
        <taxon>Pseudomonadati</taxon>
        <taxon>Pseudomonadota</taxon>
        <taxon>Gammaproteobacteria</taxon>
        <taxon>Pseudomonadales</taxon>
        <taxon>Pseudomonadaceae</taxon>
        <taxon>Ectopseudomonas</taxon>
    </lineage>
</organism>
<protein>
    <submittedName>
        <fullName evidence="2">Uncharacterized protein</fullName>
    </submittedName>
</protein>
<dbReference type="EMBL" id="LR130779">
    <property type="protein sequence ID" value="VDN66091.1"/>
    <property type="molecule type" value="Genomic_DNA"/>
</dbReference>
<sequence length="91" mass="10109">MTLWLTSLSERALLASESPNNTYTQRDSQTDNIALKRFKPVGLQAKHSMTGSRPIQSRHNHPKPATSTTCYKKSKPGTKPGTKNNENNQNA</sequence>
<accession>A0A653BBW0</accession>
<dbReference type="AlphaFoldDB" id="A0A653BBW0"/>
<feature type="region of interest" description="Disordered" evidence="1">
    <location>
        <begin position="40"/>
        <end position="91"/>
    </location>
</feature>
<gene>
    <name evidence="2" type="ORF">POT9AD_5116</name>
</gene>
<proteinExistence type="predicted"/>